<keyword evidence="3" id="KW-1185">Reference proteome</keyword>
<feature type="transmembrane region" description="Helical" evidence="1">
    <location>
        <begin position="89"/>
        <end position="106"/>
    </location>
</feature>
<dbReference type="PANTHER" id="PTHR31061:SF24">
    <property type="entry name" value="LD22376P"/>
    <property type="match status" value="1"/>
</dbReference>
<feature type="transmembrane region" description="Helical" evidence="1">
    <location>
        <begin position="198"/>
        <end position="219"/>
    </location>
</feature>
<evidence type="ECO:0000256" key="1">
    <source>
        <dbReference type="SAM" id="Phobius"/>
    </source>
</evidence>
<dbReference type="PANTHER" id="PTHR31061">
    <property type="entry name" value="LD22376P"/>
    <property type="match status" value="1"/>
</dbReference>
<keyword evidence="1" id="KW-0812">Transmembrane</keyword>
<dbReference type="AlphaFoldDB" id="G9EUJ2"/>
<dbReference type="STRING" id="658187.LDG_8987"/>
<feature type="transmembrane region" description="Helical" evidence="1">
    <location>
        <begin position="294"/>
        <end position="315"/>
    </location>
</feature>
<dbReference type="HOGENOM" id="CLU_029171_4_0_6"/>
<feature type="transmembrane region" description="Helical" evidence="1">
    <location>
        <begin position="50"/>
        <end position="68"/>
    </location>
</feature>
<reference evidence="2 3" key="1">
    <citation type="journal article" date="2011" name="BMC Genomics">
        <title>Insight into cross-talk between intra-amoebal pathogens.</title>
        <authorList>
            <person name="Gimenez G."/>
            <person name="Bertelli C."/>
            <person name="Moliner C."/>
            <person name="Robert C."/>
            <person name="Raoult D."/>
            <person name="Fournier P.E."/>
            <person name="Greub G."/>
        </authorList>
    </citation>
    <scope>NUCLEOTIDE SEQUENCE [LARGE SCALE GENOMIC DNA]</scope>
    <source>
        <strain evidence="2 3">LLAP12</strain>
    </source>
</reference>
<sequence length="372" mass="42171">MKEDSKRILSLDVFRGLTMALMVLVNSQGSRSIYPILDHAAWNGCTLADLVFPAFLFIVGVTTVVSLNRQVTTNEAARLDIYKSILKRSILLFLFGLFLNAFPFHFDLSFANLRIYGILQRIAICYFICALIYLNTTVKTQIILFWGILLGYWYWITQIPVPGFSGGQLSLANNWVAYVDKMIFSPVHLHKNFDPEGLISTISAVATTLAGLITGHFLLMQLSKKKKCLLMFLVGMAFLVLGWAWGYYFPINKNLWTSSFVLWTGGVSLIVFALCFYIIDVLGYSKWALPFKIFGMNALFIFIFHVLLLKMQFIFNLPLSDGTSANAMVAITDYLFGGFSQENAGLLYALVFLFLNFLVAAFLYKRKIFFKL</sequence>
<feature type="transmembrane region" description="Helical" evidence="1">
    <location>
        <begin position="228"/>
        <end position="248"/>
    </location>
</feature>
<keyword evidence="1" id="KW-0472">Membrane</keyword>
<proteinExistence type="predicted"/>
<dbReference type="RefSeq" id="WP_006872846.1">
    <property type="nucleotide sequence ID" value="NZ_JH413850.1"/>
</dbReference>
<name>G9EUJ2_9GAMM</name>
<feature type="transmembrane region" description="Helical" evidence="1">
    <location>
        <begin position="142"/>
        <end position="161"/>
    </location>
</feature>
<feature type="transmembrane region" description="Helical" evidence="1">
    <location>
        <begin position="260"/>
        <end position="282"/>
    </location>
</feature>
<protein>
    <submittedName>
        <fullName evidence="2">Uncharacterized protein</fullName>
    </submittedName>
</protein>
<accession>G9EUJ2</accession>
<feature type="transmembrane region" description="Helical" evidence="1">
    <location>
        <begin position="118"/>
        <end position="135"/>
    </location>
</feature>
<dbReference type="Proteomes" id="UP000002770">
    <property type="component" value="Unassembled WGS sequence"/>
</dbReference>
<evidence type="ECO:0000313" key="3">
    <source>
        <dbReference type="Proteomes" id="UP000002770"/>
    </source>
</evidence>
<organism evidence="2 3">
    <name type="scientific">Legionella drancourtii LLAP12</name>
    <dbReference type="NCBI Taxonomy" id="658187"/>
    <lineage>
        <taxon>Bacteria</taxon>
        <taxon>Pseudomonadati</taxon>
        <taxon>Pseudomonadota</taxon>
        <taxon>Gammaproteobacteria</taxon>
        <taxon>Legionellales</taxon>
        <taxon>Legionellaceae</taxon>
        <taxon>Legionella</taxon>
    </lineage>
</organism>
<dbReference type="EMBL" id="JH413850">
    <property type="protein sequence ID" value="EHL28992.1"/>
    <property type="molecule type" value="Genomic_DNA"/>
</dbReference>
<dbReference type="OrthoDB" id="9788724at2"/>
<gene>
    <name evidence="2" type="ORF">LDG_8987</name>
</gene>
<feature type="transmembrane region" description="Helical" evidence="1">
    <location>
        <begin position="12"/>
        <end position="30"/>
    </location>
</feature>
<evidence type="ECO:0000313" key="2">
    <source>
        <dbReference type="EMBL" id="EHL28992.1"/>
    </source>
</evidence>
<keyword evidence="1" id="KW-1133">Transmembrane helix</keyword>
<dbReference type="InParanoid" id="G9EUJ2"/>
<dbReference type="eggNOG" id="COG4299">
    <property type="taxonomic scope" value="Bacteria"/>
</dbReference>
<feature type="transmembrane region" description="Helical" evidence="1">
    <location>
        <begin position="345"/>
        <end position="364"/>
    </location>
</feature>